<dbReference type="Pfam" id="PF00535">
    <property type="entry name" value="Glycos_transf_2"/>
    <property type="match status" value="1"/>
</dbReference>
<dbReference type="NCBIfam" id="TIGR04182">
    <property type="entry name" value="glyco_TIGR04182"/>
    <property type="match status" value="1"/>
</dbReference>
<dbReference type="InterPro" id="IPR029044">
    <property type="entry name" value="Nucleotide-diphossugar_trans"/>
</dbReference>
<feature type="transmembrane region" description="Helical" evidence="1">
    <location>
        <begin position="261"/>
        <end position="290"/>
    </location>
</feature>
<dbReference type="Proteomes" id="UP000186940">
    <property type="component" value="Unassembled WGS sequence"/>
</dbReference>
<name>A0A1F2PBN6_9EURY</name>
<evidence type="ECO:0000313" key="3">
    <source>
        <dbReference type="EMBL" id="OFV68737.1"/>
    </source>
</evidence>
<keyword evidence="1" id="KW-0472">Membrane</keyword>
<protein>
    <submittedName>
        <fullName evidence="3">Glycosyl transferase family 2</fullName>
        <ecNumber evidence="3">2.-.-.-</ecNumber>
    </submittedName>
</protein>
<dbReference type="EC" id="2.-.-.-" evidence="3"/>
<dbReference type="Gene3D" id="3.90.550.10">
    <property type="entry name" value="Spore Coat Polysaccharide Biosynthesis Protein SpsA, Chain A"/>
    <property type="match status" value="1"/>
</dbReference>
<dbReference type="InterPro" id="IPR001173">
    <property type="entry name" value="Glyco_trans_2-like"/>
</dbReference>
<dbReference type="GO" id="GO:0016757">
    <property type="term" value="F:glycosyltransferase activity"/>
    <property type="evidence" value="ECO:0007669"/>
    <property type="project" value="InterPro"/>
</dbReference>
<sequence length="305" mass="34256">MNTKDDVLIFIPTLNEADSIGDLITDFRELGYTNILVVDGNSSDATREIAEKCGAKVIVQHGKGKGMAVRDAFAIADAEILVMIDGDGTYVPADVEKLLEPVREGIADHVIGTRLEMYEKGAFTRLNHFGNRLLNKIFGMLYGEWLTDILSGYRVFKKSAYKAFDLNEEGFGIETEITAESVKKDLRIVEIPILYKMRSGRTKLNPIRDGVRIAFTIYKLVKTYNPLFYFGVIGILFFTIGCISGAYVLWEWLKTPRVEHIPLTIFTALMIITGVQVIIFGMLSDIIVLLQKEVMRAIKDGKKEL</sequence>
<dbReference type="EMBL" id="LYOS01000001">
    <property type="protein sequence ID" value="OFV68737.1"/>
    <property type="molecule type" value="Genomic_DNA"/>
</dbReference>
<keyword evidence="4" id="KW-1185">Reference proteome</keyword>
<feature type="domain" description="Glycosyltransferase 2-like" evidence="2">
    <location>
        <begin position="9"/>
        <end position="162"/>
    </location>
</feature>
<comment type="caution">
    <text evidence="3">The sequence shown here is derived from an EMBL/GenBank/DDBJ whole genome shotgun (WGS) entry which is preliminary data.</text>
</comment>
<dbReference type="PANTHER" id="PTHR48090">
    <property type="entry name" value="UNDECAPRENYL-PHOSPHATE 4-DEOXY-4-FORMAMIDO-L-ARABINOSE TRANSFERASE-RELATED"/>
    <property type="match status" value="1"/>
</dbReference>
<dbReference type="CDD" id="cd04179">
    <property type="entry name" value="DPM_DPG-synthase_like"/>
    <property type="match status" value="1"/>
</dbReference>
<dbReference type="InterPro" id="IPR050256">
    <property type="entry name" value="Glycosyltransferase_2"/>
</dbReference>
<reference evidence="3" key="1">
    <citation type="submission" date="2016-05" db="EMBL/GenBank/DDBJ databases">
        <title>Microbial consortia oxidize butane by reversing methanogenesis.</title>
        <authorList>
            <person name="Laso-Perez R."/>
            <person name="Richter M."/>
            <person name="Wegener G."/>
            <person name="Musat F."/>
        </authorList>
    </citation>
    <scope>NUCLEOTIDE SEQUENCE [LARGE SCALE GENOMIC DNA]</scope>
    <source>
        <strain evidence="3">BOX2</strain>
    </source>
</reference>
<dbReference type="STRING" id="1838285.SCAL_000413"/>
<evidence type="ECO:0000259" key="2">
    <source>
        <dbReference type="Pfam" id="PF00535"/>
    </source>
</evidence>
<keyword evidence="3" id="KW-0808">Transferase</keyword>
<evidence type="ECO:0000313" key="4">
    <source>
        <dbReference type="Proteomes" id="UP000186940"/>
    </source>
</evidence>
<proteinExistence type="predicted"/>
<dbReference type="SUPFAM" id="SSF53448">
    <property type="entry name" value="Nucleotide-diphospho-sugar transferases"/>
    <property type="match status" value="1"/>
</dbReference>
<accession>A0A1F2PBN6</accession>
<feature type="transmembrane region" description="Helical" evidence="1">
    <location>
        <begin position="227"/>
        <end position="249"/>
    </location>
</feature>
<dbReference type="InterPro" id="IPR026456">
    <property type="entry name" value="GCTrfase_AglJ"/>
</dbReference>
<gene>
    <name evidence="3" type="ORF">SCAL_000413</name>
</gene>
<keyword evidence="1" id="KW-1133">Transmembrane helix</keyword>
<dbReference type="AlphaFoldDB" id="A0A1F2PBN6"/>
<dbReference type="PANTHER" id="PTHR48090:SF7">
    <property type="entry name" value="RFBJ PROTEIN"/>
    <property type="match status" value="1"/>
</dbReference>
<keyword evidence="1" id="KW-0812">Transmembrane</keyword>
<organism evidence="3 4">
    <name type="scientific">Candidatus Syntropharchaeum caldarium</name>
    <dbReference type="NCBI Taxonomy" id="1838285"/>
    <lineage>
        <taxon>Archaea</taxon>
        <taxon>Methanobacteriati</taxon>
        <taxon>Methanobacteriota</taxon>
        <taxon>Stenosarchaea group</taxon>
        <taxon>Methanomicrobia</taxon>
        <taxon>Methanosarcinales</taxon>
        <taxon>ANME-2 cluster</taxon>
        <taxon>Candidatus Syntropharchaeum</taxon>
    </lineage>
</organism>
<evidence type="ECO:0000256" key="1">
    <source>
        <dbReference type="SAM" id="Phobius"/>
    </source>
</evidence>